<dbReference type="PANTHER" id="PTHR43235">
    <property type="entry name" value="GLUTAMINE AMIDOTRANSFERASE PB2B2.05-RELATED"/>
    <property type="match status" value="1"/>
</dbReference>
<dbReference type="EC" id="2.6.1.85" evidence="1"/>
<dbReference type="Proteomes" id="UP000196778">
    <property type="component" value="Unassembled WGS sequence"/>
</dbReference>
<dbReference type="SUPFAM" id="SSF52317">
    <property type="entry name" value="Class I glutamine amidotransferase-like"/>
    <property type="match status" value="1"/>
</dbReference>
<dbReference type="GO" id="GO:0006598">
    <property type="term" value="P:polyamine catabolic process"/>
    <property type="evidence" value="ECO:0007669"/>
    <property type="project" value="TreeGrafter"/>
</dbReference>
<dbReference type="EMBL" id="FUKR01000053">
    <property type="protein sequence ID" value="SJN35206.1"/>
    <property type="molecule type" value="Genomic_DNA"/>
</dbReference>
<dbReference type="PANTHER" id="PTHR43235:SF1">
    <property type="entry name" value="GLUTAMINE AMIDOTRANSFERASE PB2B2.05-RELATED"/>
    <property type="match status" value="1"/>
</dbReference>
<dbReference type="PROSITE" id="PS51273">
    <property type="entry name" value="GATASE_TYPE_1"/>
    <property type="match status" value="1"/>
</dbReference>
<dbReference type="InterPro" id="IPR044668">
    <property type="entry name" value="PuuD-like"/>
</dbReference>
<dbReference type="Pfam" id="PF07722">
    <property type="entry name" value="Peptidase_C26"/>
    <property type="match status" value="1"/>
</dbReference>
<keyword evidence="1" id="KW-0032">Aminotransferase</keyword>
<organism evidence="1 2">
    <name type="scientific">Mycetocola reblochoni REB411</name>
    <dbReference type="NCBI Taxonomy" id="1255698"/>
    <lineage>
        <taxon>Bacteria</taxon>
        <taxon>Bacillati</taxon>
        <taxon>Actinomycetota</taxon>
        <taxon>Actinomycetes</taxon>
        <taxon>Micrococcales</taxon>
        <taxon>Microbacteriaceae</taxon>
        <taxon>Mycetocola</taxon>
    </lineage>
</organism>
<dbReference type="Gene3D" id="3.40.50.880">
    <property type="match status" value="1"/>
</dbReference>
<dbReference type="GO" id="GO:0005829">
    <property type="term" value="C:cytosol"/>
    <property type="evidence" value="ECO:0007669"/>
    <property type="project" value="TreeGrafter"/>
</dbReference>
<name>A0A1R4JT49_9MICO</name>
<keyword evidence="2" id="KW-1185">Reference proteome</keyword>
<dbReference type="InterPro" id="IPR011697">
    <property type="entry name" value="Peptidase_C26"/>
</dbReference>
<proteinExistence type="predicted"/>
<evidence type="ECO:0000313" key="2">
    <source>
        <dbReference type="Proteomes" id="UP000196778"/>
    </source>
</evidence>
<sequence>MILMHSTWEVAMASSRRSTLAVIEVTRMRPEAPDYQDFSAALVQNAVDRAIGTGWDVVRTPADIGPAALLDAVGGADGVLIMGGEDIAPEHYGVRRGYPNEGIHRPLADEAQLAVIRRAAQTRTPLLGICRGHQLINVAFGGTLITDLGEQHEHRNEDVPIQRVLNPHAVDIAAEPGYLAGLGDRITVESAHHQAVERLGLGLGAIAWAPDGVIEAVAHRELPITGVQWHPEAPRANAEHFDALLLGLQAQLVAPDVVRVA</sequence>
<dbReference type="GO" id="GO:0046820">
    <property type="term" value="F:4-amino-4-deoxychorismate synthase activity"/>
    <property type="evidence" value="ECO:0007669"/>
    <property type="project" value="UniProtKB-EC"/>
</dbReference>
<dbReference type="GO" id="GO:0033969">
    <property type="term" value="F:gamma-glutamyl-gamma-aminobutyrate hydrolase activity"/>
    <property type="evidence" value="ECO:0007669"/>
    <property type="project" value="TreeGrafter"/>
</dbReference>
<dbReference type="AlphaFoldDB" id="A0A1R4JT49"/>
<keyword evidence="1" id="KW-0808">Transferase</keyword>
<gene>
    <name evidence="1" type="ORF">FM119_09300</name>
</gene>
<evidence type="ECO:0000313" key="1">
    <source>
        <dbReference type="EMBL" id="SJN35206.1"/>
    </source>
</evidence>
<dbReference type="InterPro" id="IPR029062">
    <property type="entry name" value="Class_I_gatase-like"/>
</dbReference>
<reference evidence="2" key="1">
    <citation type="submission" date="2017-02" db="EMBL/GenBank/DDBJ databases">
        <authorList>
            <person name="Dridi B."/>
        </authorList>
    </citation>
    <scope>NUCLEOTIDE SEQUENCE [LARGE SCALE GENOMIC DNA]</scope>
    <source>
        <strain evidence="2">EB411</strain>
    </source>
</reference>
<accession>A0A1R4JT49</accession>
<protein>
    <submittedName>
        <fullName evidence="1">Para-aminobenzoate synthase, amidotransferase component</fullName>
        <ecNumber evidence="1">2.6.1.85</ecNumber>
    </submittedName>
</protein>